<sequence length="374" mass="39650">MTGAAKGEGGRTLFIHMGQPKTGTTWLQAALRLSRDALAGQGVAYPPAPGGEPDDPAAITSGNGKGLLDGPQALAARLAEAKDARAALFSSERLQDALLDLPDPSFIAHEAARAGFARIEALLFIRDPVEHAASLGQQRVKRHGATEGPDALIARFDQPARAAEAIARIAALDGTAGVRARLTVRNYSVCRRALLPELAAWLGAPPELLRAPPLARANRALTRSELALQLRLNRALADAPDAAARIGADAFCQRVPDLPAGQSADPFRASPEAERRMLARLAPAMARVDAFVSPEHRYRPERARPPAPSPETAAGHMFDDAQLDALAGGVADEVLRLRAELARLRAAPEQGLGARLLARALLRRLGMLARGRAR</sequence>
<protein>
    <submittedName>
        <fullName evidence="2">Uncharacterized protein</fullName>
    </submittedName>
</protein>
<feature type="region of interest" description="Disordered" evidence="1">
    <location>
        <begin position="42"/>
        <end position="65"/>
    </location>
</feature>
<reference evidence="2" key="1">
    <citation type="submission" date="2016-12" db="EMBL/GenBank/DDBJ databases">
        <authorList>
            <person name="Song W.-J."/>
            <person name="Kurnit D.M."/>
        </authorList>
    </citation>
    <scope>NUCLEOTIDE SEQUENCE [LARGE SCALE GENOMIC DNA]</scope>
    <source>
        <strain evidence="2">CGMCC 1.10808</strain>
    </source>
</reference>
<evidence type="ECO:0000313" key="3">
    <source>
        <dbReference type="Proteomes" id="UP000184066"/>
    </source>
</evidence>
<accession>A0A1M7TBH9</accession>
<name>A0A1M7TBH9_9RHOB</name>
<dbReference type="InterPro" id="IPR027417">
    <property type="entry name" value="P-loop_NTPase"/>
</dbReference>
<dbReference type="Gene3D" id="3.40.50.300">
    <property type="entry name" value="P-loop containing nucleotide triphosphate hydrolases"/>
    <property type="match status" value="1"/>
</dbReference>
<evidence type="ECO:0000313" key="2">
    <source>
        <dbReference type="EMBL" id="SHN68028.1"/>
    </source>
</evidence>
<dbReference type="SUPFAM" id="SSF52540">
    <property type="entry name" value="P-loop containing nucleoside triphosphate hydrolases"/>
    <property type="match status" value="1"/>
</dbReference>
<proteinExistence type="predicted"/>
<dbReference type="Proteomes" id="UP000184066">
    <property type="component" value="Unassembled WGS sequence"/>
</dbReference>
<evidence type="ECO:0000256" key="1">
    <source>
        <dbReference type="SAM" id="MobiDB-lite"/>
    </source>
</evidence>
<organism evidence="2 3">
    <name type="scientific">Oceanicella actignis</name>
    <dbReference type="NCBI Taxonomy" id="1189325"/>
    <lineage>
        <taxon>Bacteria</taxon>
        <taxon>Pseudomonadati</taxon>
        <taxon>Pseudomonadota</taxon>
        <taxon>Alphaproteobacteria</taxon>
        <taxon>Rhodobacterales</taxon>
        <taxon>Paracoccaceae</taxon>
        <taxon>Oceanicella</taxon>
    </lineage>
</organism>
<dbReference type="EMBL" id="FRDL01000005">
    <property type="protein sequence ID" value="SHN68028.1"/>
    <property type="molecule type" value="Genomic_DNA"/>
</dbReference>
<dbReference type="AlphaFoldDB" id="A0A1M7TBH9"/>
<dbReference type="STRING" id="1189325.SAMN04488119_105181"/>
<dbReference type="RefSeq" id="WP_072747373.1">
    <property type="nucleotide sequence ID" value="NZ_FOHL01000005.1"/>
</dbReference>
<gene>
    <name evidence="2" type="ORF">SAMN05216200_105180</name>
</gene>
<keyword evidence="3" id="KW-1185">Reference proteome</keyword>